<organism evidence="1 2">
    <name type="scientific">Periplaneta americana</name>
    <name type="common">American cockroach</name>
    <name type="synonym">Blatta americana</name>
    <dbReference type="NCBI Taxonomy" id="6978"/>
    <lineage>
        <taxon>Eukaryota</taxon>
        <taxon>Metazoa</taxon>
        <taxon>Ecdysozoa</taxon>
        <taxon>Arthropoda</taxon>
        <taxon>Hexapoda</taxon>
        <taxon>Insecta</taxon>
        <taxon>Pterygota</taxon>
        <taxon>Neoptera</taxon>
        <taxon>Polyneoptera</taxon>
        <taxon>Dictyoptera</taxon>
        <taxon>Blattodea</taxon>
        <taxon>Blattoidea</taxon>
        <taxon>Blattidae</taxon>
        <taxon>Blattinae</taxon>
        <taxon>Periplaneta</taxon>
    </lineage>
</organism>
<accession>A0ABQ8ST72</accession>
<dbReference type="EMBL" id="JAJSOF020000021">
    <property type="protein sequence ID" value="KAJ4436925.1"/>
    <property type="molecule type" value="Genomic_DNA"/>
</dbReference>
<proteinExistence type="predicted"/>
<protein>
    <submittedName>
        <fullName evidence="1">Uncharacterized protein</fullName>
    </submittedName>
</protein>
<sequence>MPCPSQTSGFNVPNYLSVALISAIMVLSPEEKVFIVDHYFRPHGVGRQNRQSLHHVKEQDQERFNIAEPNNTAMSAVAEKFRLSVTEYLIGMVPQHFGRIPVPLRSRRDDYNDDYDDDDDVLMVAVITFMKKGEERYRICSYRSSIFLIDELTKTRYEKPEIP</sequence>
<comment type="caution">
    <text evidence="1">The sequence shown here is derived from an EMBL/GenBank/DDBJ whole genome shotgun (WGS) entry which is preliminary data.</text>
</comment>
<keyword evidence="2" id="KW-1185">Reference proteome</keyword>
<gene>
    <name evidence="1" type="ORF">ANN_17057</name>
</gene>
<evidence type="ECO:0000313" key="2">
    <source>
        <dbReference type="Proteomes" id="UP001148838"/>
    </source>
</evidence>
<dbReference type="Proteomes" id="UP001148838">
    <property type="component" value="Unassembled WGS sequence"/>
</dbReference>
<reference evidence="1 2" key="1">
    <citation type="journal article" date="2022" name="Allergy">
        <title>Genome assembly and annotation of Periplaneta americana reveal a comprehensive cockroach allergen profile.</title>
        <authorList>
            <person name="Wang L."/>
            <person name="Xiong Q."/>
            <person name="Saelim N."/>
            <person name="Wang L."/>
            <person name="Nong W."/>
            <person name="Wan A.T."/>
            <person name="Shi M."/>
            <person name="Liu X."/>
            <person name="Cao Q."/>
            <person name="Hui J.H.L."/>
            <person name="Sookrung N."/>
            <person name="Leung T.F."/>
            <person name="Tungtrongchitr A."/>
            <person name="Tsui S.K.W."/>
        </authorList>
    </citation>
    <scope>NUCLEOTIDE SEQUENCE [LARGE SCALE GENOMIC DNA]</scope>
    <source>
        <strain evidence="1">PWHHKU_190912</strain>
    </source>
</reference>
<name>A0ABQ8ST72_PERAM</name>
<evidence type="ECO:0000313" key="1">
    <source>
        <dbReference type="EMBL" id="KAJ4436925.1"/>
    </source>
</evidence>